<evidence type="ECO:0000313" key="3">
    <source>
        <dbReference type="Proteomes" id="UP001519342"/>
    </source>
</evidence>
<gene>
    <name evidence="2" type="ORF">J2Z76_003243</name>
</gene>
<dbReference type="SUPFAM" id="SSF51338">
    <property type="entry name" value="Composite domain of metallo-dependent hydrolases"/>
    <property type="match status" value="2"/>
</dbReference>
<dbReference type="Gene3D" id="2.30.40.10">
    <property type="entry name" value="Urease, subunit C, domain 1"/>
    <property type="match status" value="1"/>
</dbReference>
<dbReference type="EMBL" id="JAGGKS010000012">
    <property type="protein sequence ID" value="MBP1927346.1"/>
    <property type="molecule type" value="Genomic_DNA"/>
</dbReference>
<sequence length="500" mass="56251">MNTIIKNVTIYDGLGSIPFISNLYIKEGKILKISIHEDDNCNIIIDGEGLAVCPGFIDVHSHSDLEIFKEVKLNYAIRQGITTEVIGQDGISAAPCNEKVKEYLYDKVMTFSGKTEDKRVWENFKEYKKSISDSMYSGKVENLLGHGTARMLVSNDQNRKLTENELEEIKKIVRKSMIDGAIGMSFSLINSPSSFGDEDEIVELCKVISEYDGIGMMYFGDEQNLLLESIDLLARIGRKSNARMHISQLKAVGNRNSGKMKLALEKIDKYVNEGIEISYDCYPYIAINSPLDILLGKSSSDINEIFEKEDLYINAIKEVDSNIESYGGEENIIITSCLNNSCFIGKRLKEIRNQMGICSSEVILKLLKEDNNALALFFAMSNSDLETLLKHPLLCLCTDGIISDFPHPRVYGAFPRALGNYAVKMNLFPLEEIIRKMTSEPARKLRLWDRGILREGMSADIVLFNPGEIRDGNSYINPKNYPIGIKAVWVDGIMKYADLK</sequence>
<dbReference type="RefSeq" id="WP_209513051.1">
    <property type="nucleotide sequence ID" value="NZ_JAGGKS010000012.1"/>
</dbReference>
<keyword evidence="3" id="KW-1185">Reference proteome</keyword>
<dbReference type="InterPro" id="IPR032466">
    <property type="entry name" value="Metal_Hydrolase"/>
</dbReference>
<evidence type="ECO:0000313" key="2">
    <source>
        <dbReference type="EMBL" id="MBP1927346.1"/>
    </source>
</evidence>
<reference evidence="2 3" key="1">
    <citation type="submission" date="2021-03" db="EMBL/GenBank/DDBJ databases">
        <title>Genomic Encyclopedia of Type Strains, Phase IV (KMG-IV): sequencing the most valuable type-strain genomes for metagenomic binning, comparative biology and taxonomic classification.</title>
        <authorList>
            <person name="Goeker M."/>
        </authorList>
    </citation>
    <scope>NUCLEOTIDE SEQUENCE [LARGE SCALE GENOMIC DNA]</scope>
    <source>
        <strain evidence="2 3">DSM 24004</strain>
    </source>
</reference>
<feature type="domain" description="Amidohydrolase 3" evidence="1">
    <location>
        <begin position="383"/>
        <end position="492"/>
    </location>
</feature>
<keyword evidence="2" id="KW-0378">Hydrolase</keyword>
<comment type="caution">
    <text evidence="2">The sequence shown here is derived from an EMBL/GenBank/DDBJ whole genome shotgun (WGS) entry which is preliminary data.</text>
</comment>
<organism evidence="2 3">
    <name type="scientific">Sedimentibacter acidaminivorans</name>
    <dbReference type="NCBI Taxonomy" id="913099"/>
    <lineage>
        <taxon>Bacteria</taxon>
        <taxon>Bacillati</taxon>
        <taxon>Bacillota</taxon>
        <taxon>Tissierellia</taxon>
        <taxon>Sedimentibacter</taxon>
    </lineage>
</organism>
<dbReference type="GO" id="GO:0047420">
    <property type="term" value="F:N-acyl-D-amino-acid deacylase activity"/>
    <property type="evidence" value="ECO:0007669"/>
    <property type="project" value="UniProtKB-EC"/>
</dbReference>
<evidence type="ECO:0000259" key="1">
    <source>
        <dbReference type="Pfam" id="PF07969"/>
    </source>
</evidence>
<accession>A0ABS4GI35</accession>
<dbReference type="EC" id="3.5.1.81" evidence="2"/>
<proteinExistence type="predicted"/>
<dbReference type="InterPro" id="IPR050378">
    <property type="entry name" value="Metallo-dep_Hydrolases_sf"/>
</dbReference>
<dbReference type="InterPro" id="IPR013108">
    <property type="entry name" value="Amidohydro_3"/>
</dbReference>
<dbReference type="InterPro" id="IPR023100">
    <property type="entry name" value="D-aminoacylase_insert_dom_sf"/>
</dbReference>
<dbReference type="Gene3D" id="3.20.20.140">
    <property type="entry name" value="Metal-dependent hydrolases"/>
    <property type="match status" value="1"/>
</dbReference>
<dbReference type="Gene3D" id="3.30.1490.130">
    <property type="entry name" value="D-aminoacylase. Domain 3"/>
    <property type="match status" value="1"/>
</dbReference>
<dbReference type="SUPFAM" id="SSF51556">
    <property type="entry name" value="Metallo-dependent hydrolases"/>
    <property type="match status" value="1"/>
</dbReference>
<name>A0ABS4GI35_9FIRM</name>
<dbReference type="Proteomes" id="UP001519342">
    <property type="component" value="Unassembled WGS sequence"/>
</dbReference>
<dbReference type="InterPro" id="IPR011059">
    <property type="entry name" value="Metal-dep_hydrolase_composite"/>
</dbReference>
<dbReference type="PANTHER" id="PTHR11647:SF1">
    <property type="entry name" value="COLLAPSIN RESPONSE MEDIATOR PROTEIN"/>
    <property type="match status" value="1"/>
</dbReference>
<dbReference type="Pfam" id="PF07969">
    <property type="entry name" value="Amidohydro_3"/>
    <property type="match status" value="1"/>
</dbReference>
<protein>
    <submittedName>
        <fullName evidence="2">N-acyl-D-amino-acid deacylase</fullName>
        <ecNumber evidence="2">3.5.1.81</ecNumber>
    </submittedName>
</protein>
<dbReference type="PANTHER" id="PTHR11647">
    <property type="entry name" value="HYDRANTOINASE/DIHYDROPYRIMIDINASE FAMILY MEMBER"/>
    <property type="match status" value="1"/>
</dbReference>